<dbReference type="Proteomes" id="UP000006334">
    <property type="component" value="Unassembled WGS sequence"/>
</dbReference>
<sequence length="721" mass="81051">MNSFIAELRRRNVFNVIGGYAVVGWLLMQLAVVLESALYLPAWFDTLSTVLVVIGFPIAVLLSWLFQFTAKGFKRTAKNPVLSNAEHSKNTIIIFTLTGLISAALISAMWFHLSNSSKSETNLEVNKQVSDSKVEEVLSSATQSIAVLPFNDFSASNDQGYFGHGISEELLNLLSRIKGLRVVSRTSSFAFFGKDSTVKEIAQVLKVAHILEGSVRKSGNTIRITAQLINAKTDEHIWSETYDRPLSAQNLFAVQDEIASEIIQKLKGKLTVVPLADSDKTLSLQAYELYLQARENQKLRSPESLRLAVAGFTKVIDLDPQFAHAYSGLSETYLLMEAYAGMNKQESQDKASPLVARALELAPNSAEVLASAAYLEKDKNTATSIKQAQQYANQAIEANQNYANAYFLLGGILWEQGKLNDAIEQYKKARTLDPLSINILSNLARIYVSIDDKASAKSIGNDLVRLHPTLPFGYSVLADLAIKTGKYTDAHVMLQNAYFLNPQSTTIQKGLAKVYNLTGLYQHAIYYHDTPASQVWFGIYTNNLALATSELPKVTEMTDVAWFLYYLRQFTKTKQIVDAYIKAYKLLDRPIENTVSADFFIALAHTRKTLGENNEQLFRMLNEYFPIKSPQEVDNINELNQRALFAILKGDYQQSYRWIDRMIALGYISTFIDPIYDEIRQSADFKTRLRKMQALRDKYRLEIEAQLNNAGPEWMVPPKDV</sequence>
<keyword evidence="2" id="KW-0812">Transmembrane</keyword>
<keyword evidence="4" id="KW-1185">Reference proteome</keyword>
<dbReference type="PANTHER" id="PTHR44366:SF1">
    <property type="entry name" value="UDP-N-ACETYLGLUCOSAMINE--PEPTIDE N-ACETYLGLUCOSAMINYLTRANSFERASE 110 KDA SUBUNIT"/>
    <property type="match status" value="1"/>
</dbReference>
<dbReference type="eggNOG" id="COG5616">
    <property type="taxonomic scope" value="Bacteria"/>
</dbReference>
<dbReference type="Gene3D" id="1.25.40.10">
    <property type="entry name" value="Tetratricopeptide repeat domain"/>
    <property type="match status" value="2"/>
</dbReference>
<dbReference type="Gene3D" id="3.40.50.10070">
    <property type="entry name" value="TolB, N-terminal domain"/>
    <property type="match status" value="1"/>
</dbReference>
<dbReference type="STRING" id="1127673.GLIP_1552"/>
<name>K6XR61_9ALTE</name>
<accession>K6XR61</accession>
<dbReference type="SUPFAM" id="SSF48452">
    <property type="entry name" value="TPR-like"/>
    <property type="match status" value="2"/>
</dbReference>
<keyword evidence="1" id="KW-0802">TPR repeat</keyword>
<dbReference type="InterPro" id="IPR011990">
    <property type="entry name" value="TPR-like_helical_dom_sf"/>
</dbReference>
<dbReference type="OrthoDB" id="7052061at2"/>
<protein>
    <submittedName>
        <fullName evidence="3">Uncharacterized protein</fullName>
    </submittedName>
</protein>
<dbReference type="PANTHER" id="PTHR44366">
    <property type="entry name" value="UDP-N-ACETYLGLUCOSAMINE--PEPTIDE N-ACETYLGLUCOSAMINYLTRANSFERASE 110 KDA SUBUNIT"/>
    <property type="match status" value="1"/>
</dbReference>
<feature type="transmembrane region" description="Helical" evidence="2">
    <location>
        <begin position="12"/>
        <end position="34"/>
    </location>
</feature>
<evidence type="ECO:0000313" key="3">
    <source>
        <dbReference type="EMBL" id="GAC14186.1"/>
    </source>
</evidence>
<dbReference type="Pfam" id="PF13432">
    <property type="entry name" value="TPR_16"/>
    <property type="match status" value="1"/>
</dbReference>
<evidence type="ECO:0000256" key="1">
    <source>
        <dbReference type="PROSITE-ProRule" id="PRU00339"/>
    </source>
</evidence>
<keyword evidence="2" id="KW-0472">Membrane</keyword>
<organism evidence="3 4">
    <name type="scientific">Aliiglaciecola lipolytica E3</name>
    <dbReference type="NCBI Taxonomy" id="1127673"/>
    <lineage>
        <taxon>Bacteria</taxon>
        <taxon>Pseudomonadati</taxon>
        <taxon>Pseudomonadota</taxon>
        <taxon>Gammaproteobacteria</taxon>
        <taxon>Alteromonadales</taxon>
        <taxon>Alteromonadaceae</taxon>
        <taxon>Aliiglaciecola</taxon>
    </lineage>
</organism>
<dbReference type="InterPro" id="IPR037919">
    <property type="entry name" value="OGT"/>
</dbReference>
<dbReference type="GO" id="GO:0097363">
    <property type="term" value="F:protein O-acetylglucosaminyltransferase activity"/>
    <property type="evidence" value="ECO:0007669"/>
    <property type="project" value="TreeGrafter"/>
</dbReference>
<evidence type="ECO:0000256" key="2">
    <source>
        <dbReference type="SAM" id="Phobius"/>
    </source>
</evidence>
<dbReference type="GO" id="GO:0006493">
    <property type="term" value="P:protein O-linked glycosylation"/>
    <property type="evidence" value="ECO:0007669"/>
    <property type="project" value="InterPro"/>
</dbReference>
<dbReference type="eggNOG" id="COG0457">
    <property type="taxonomic scope" value="Bacteria"/>
</dbReference>
<gene>
    <name evidence="3" type="ORF">GLIP_1552</name>
</gene>
<evidence type="ECO:0000313" key="4">
    <source>
        <dbReference type="Proteomes" id="UP000006334"/>
    </source>
</evidence>
<feature type="transmembrane region" description="Helical" evidence="2">
    <location>
        <begin position="91"/>
        <end position="113"/>
    </location>
</feature>
<dbReference type="InterPro" id="IPR019734">
    <property type="entry name" value="TPR_rpt"/>
</dbReference>
<reference evidence="3 4" key="1">
    <citation type="journal article" date="2017" name="Antonie Van Leeuwenhoek">
        <title>Rhizobium rhizosphaerae sp. nov., a novel species isolated from rice rhizosphere.</title>
        <authorList>
            <person name="Zhao J.J."/>
            <person name="Zhang J."/>
            <person name="Zhang R.J."/>
            <person name="Zhang C.W."/>
            <person name="Yin H.Q."/>
            <person name="Zhang X.X."/>
        </authorList>
    </citation>
    <scope>NUCLEOTIDE SEQUENCE [LARGE SCALE GENOMIC DNA]</scope>
    <source>
        <strain evidence="3 4">E3</strain>
    </source>
</reference>
<comment type="caution">
    <text evidence="3">The sequence shown here is derived from an EMBL/GenBank/DDBJ whole genome shotgun (WGS) entry which is preliminary data.</text>
</comment>
<proteinExistence type="predicted"/>
<feature type="transmembrane region" description="Helical" evidence="2">
    <location>
        <begin position="46"/>
        <end position="70"/>
    </location>
</feature>
<dbReference type="PROSITE" id="PS50005">
    <property type="entry name" value="TPR"/>
    <property type="match status" value="1"/>
</dbReference>
<dbReference type="AlphaFoldDB" id="K6XR61"/>
<dbReference type="PROSITE" id="PS50293">
    <property type="entry name" value="TPR_REGION"/>
    <property type="match status" value="1"/>
</dbReference>
<keyword evidence="2" id="KW-1133">Transmembrane helix</keyword>
<feature type="repeat" description="TPR" evidence="1">
    <location>
        <begin position="403"/>
        <end position="436"/>
    </location>
</feature>
<dbReference type="SMART" id="SM00028">
    <property type="entry name" value="TPR"/>
    <property type="match status" value="3"/>
</dbReference>
<dbReference type="RefSeq" id="WP_008844002.1">
    <property type="nucleotide sequence ID" value="NZ_BAEN01000035.1"/>
</dbReference>
<dbReference type="EMBL" id="BAEN01000035">
    <property type="protein sequence ID" value="GAC14186.1"/>
    <property type="molecule type" value="Genomic_DNA"/>
</dbReference>